<evidence type="ECO:0000259" key="9">
    <source>
        <dbReference type="PROSITE" id="PS50850"/>
    </source>
</evidence>
<name>A0A644XIG5_9ZZZZ</name>
<evidence type="ECO:0000256" key="7">
    <source>
        <dbReference type="ARBA" id="ARBA00023136"/>
    </source>
</evidence>
<keyword evidence="4" id="KW-0997">Cell inner membrane</keyword>
<feature type="transmembrane region" description="Helical" evidence="8">
    <location>
        <begin position="189"/>
        <end position="207"/>
    </location>
</feature>
<feature type="transmembrane region" description="Helical" evidence="8">
    <location>
        <begin position="20"/>
        <end position="39"/>
    </location>
</feature>
<dbReference type="SUPFAM" id="SSF103473">
    <property type="entry name" value="MFS general substrate transporter"/>
    <property type="match status" value="1"/>
</dbReference>
<dbReference type="GO" id="GO:0030395">
    <property type="term" value="F:lactose binding"/>
    <property type="evidence" value="ECO:0007669"/>
    <property type="project" value="TreeGrafter"/>
</dbReference>
<keyword evidence="2" id="KW-0813">Transport</keyword>
<feature type="transmembrane region" description="Helical" evidence="8">
    <location>
        <begin position="219"/>
        <end position="239"/>
    </location>
</feature>
<evidence type="ECO:0000256" key="5">
    <source>
        <dbReference type="ARBA" id="ARBA00022692"/>
    </source>
</evidence>
<dbReference type="GO" id="GO:0015528">
    <property type="term" value="F:lactose:proton symporter activity"/>
    <property type="evidence" value="ECO:0007669"/>
    <property type="project" value="TreeGrafter"/>
</dbReference>
<evidence type="ECO:0000313" key="10">
    <source>
        <dbReference type="EMBL" id="MPM15985.1"/>
    </source>
</evidence>
<feature type="transmembrane region" description="Helical" evidence="8">
    <location>
        <begin position="45"/>
        <end position="65"/>
    </location>
</feature>
<feature type="transmembrane region" description="Helical" evidence="8">
    <location>
        <begin position="91"/>
        <end position="113"/>
    </location>
</feature>
<feature type="transmembrane region" description="Helical" evidence="8">
    <location>
        <begin position="245"/>
        <end position="266"/>
    </location>
</feature>
<evidence type="ECO:0000256" key="6">
    <source>
        <dbReference type="ARBA" id="ARBA00022989"/>
    </source>
</evidence>
<dbReference type="PROSITE" id="PS50850">
    <property type="entry name" value="MFS"/>
    <property type="match status" value="1"/>
</dbReference>
<keyword evidence="3" id="KW-1003">Cell membrane</keyword>
<sequence>MAIQFINDGAPIRYSLGRGIGSLSYGIVGLFLGLQATRWGLESTLITHSILELTELIIVALYPTYRSKPRQKDTLAPRPQSAYSLLRSQPVFSLMLLASFFGLTGILPLSIFLVNVVVGRGGTNANMGVALFLMASSELPTAFIFSRLKRRFGSARLLCMSMAMSAVKALAFLLAGSLPALMLAQPIQMLSYGLFTPSAVFFVNESVPEADRVKGQSLMMVFSNGLGGVLGSFLAGRVLDQGGVNAMLIFCITCCLIATGLSALAARKTPRPKEYA</sequence>
<evidence type="ECO:0000256" key="8">
    <source>
        <dbReference type="SAM" id="Phobius"/>
    </source>
</evidence>
<dbReference type="Pfam" id="PF12832">
    <property type="entry name" value="MFS_1_like"/>
    <property type="match status" value="1"/>
</dbReference>
<dbReference type="InterPro" id="IPR024989">
    <property type="entry name" value="MFS_assoc_dom"/>
</dbReference>
<dbReference type="InterPro" id="IPR036259">
    <property type="entry name" value="MFS_trans_sf"/>
</dbReference>
<reference evidence="10" key="1">
    <citation type="submission" date="2019-08" db="EMBL/GenBank/DDBJ databases">
        <authorList>
            <person name="Kucharzyk K."/>
            <person name="Murdoch R.W."/>
            <person name="Higgins S."/>
            <person name="Loffler F."/>
        </authorList>
    </citation>
    <scope>NUCLEOTIDE SEQUENCE</scope>
</reference>
<dbReference type="GO" id="GO:0005886">
    <property type="term" value="C:plasma membrane"/>
    <property type="evidence" value="ECO:0007669"/>
    <property type="project" value="UniProtKB-SubCell"/>
</dbReference>
<proteinExistence type="predicted"/>
<keyword evidence="6 8" id="KW-1133">Transmembrane helix</keyword>
<gene>
    <name evidence="10" type="ORF">SDC9_62359</name>
</gene>
<organism evidence="10">
    <name type="scientific">bioreactor metagenome</name>
    <dbReference type="NCBI Taxonomy" id="1076179"/>
    <lineage>
        <taxon>unclassified sequences</taxon>
        <taxon>metagenomes</taxon>
        <taxon>ecological metagenomes</taxon>
    </lineage>
</organism>
<protein>
    <recommendedName>
        <fullName evidence="9">Major facilitator superfamily (MFS) profile domain-containing protein</fullName>
    </recommendedName>
</protein>
<dbReference type="AlphaFoldDB" id="A0A644XIG5"/>
<feature type="transmembrane region" description="Helical" evidence="8">
    <location>
        <begin position="157"/>
        <end position="183"/>
    </location>
</feature>
<keyword evidence="5 8" id="KW-0812">Transmembrane</keyword>
<comment type="subcellular location">
    <subcellularLocation>
        <location evidence="1">Cell inner membrane</location>
        <topology evidence="1">Multi-pass membrane protein</topology>
    </subcellularLocation>
</comment>
<accession>A0A644XIG5</accession>
<dbReference type="EMBL" id="VSSQ01002531">
    <property type="protein sequence ID" value="MPM15985.1"/>
    <property type="molecule type" value="Genomic_DNA"/>
</dbReference>
<dbReference type="PANTHER" id="PTHR23522:SF10">
    <property type="entry name" value="3-PHENYLPROPIONIC ACID TRANSPORTER-RELATED"/>
    <property type="match status" value="1"/>
</dbReference>
<evidence type="ECO:0000256" key="4">
    <source>
        <dbReference type="ARBA" id="ARBA00022519"/>
    </source>
</evidence>
<keyword evidence="7 8" id="KW-0472">Membrane</keyword>
<dbReference type="PANTHER" id="PTHR23522">
    <property type="entry name" value="BLL5896 PROTEIN"/>
    <property type="match status" value="1"/>
</dbReference>
<evidence type="ECO:0000256" key="2">
    <source>
        <dbReference type="ARBA" id="ARBA00022448"/>
    </source>
</evidence>
<evidence type="ECO:0000256" key="1">
    <source>
        <dbReference type="ARBA" id="ARBA00004429"/>
    </source>
</evidence>
<feature type="domain" description="Major facilitator superfamily (MFS) profile" evidence="9">
    <location>
        <begin position="91"/>
        <end position="276"/>
    </location>
</feature>
<dbReference type="InterPro" id="IPR020846">
    <property type="entry name" value="MFS_dom"/>
</dbReference>
<dbReference type="Gene3D" id="1.20.1250.20">
    <property type="entry name" value="MFS general substrate transporter like domains"/>
    <property type="match status" value="1"/>
</dbReference>
<feature type="transmembrane region" description="Helical" evidence="8">
    <location>
        <begin position="125"/>
        <end position="145"/>
    </location>
</feature>
<evidence type="ECO:0000256" key="3">
    <source>
        <dbReference type="ARBA" id="ARBA00022475"/>
    </source>
</evidence>
<comment type="caution">
    <text evidence="10">The sequence shown here is derived from an EMBL/GenBank/DDBJ whole genome shotgun (WGS) entry which is preliminary data.</text>
</comment>